<feature type="binding site" evidence="5">
    <location>
        <position position="48"/>
    </location>
    <ligand>
        <name>CoA</name>
        <dbReference type="ChEBI" id="CHEBI:57287"/>
    </ligand>
</feature>
<sequence>MEKAVGIIGGGIMGCGIAEVSARAGIDVVLREINQELIDASIRRLDKSLDAAVRKNKLTQSERDDIRGRVRFTDRLEDLADCDLVVEAVVEDLKVKTEIFAALGKIVRPDALITSNTSSIPIMQLAAATDRPERVLGLHFFNPAPVMPLVEIIPCQVTSDESLSRAKAFADKQLGKTVVTAKDRAGFIVNALLIPYLLSAIRMADAGLASPEDIDKAMVGGCNHPMGPLALTDLIGLDTTMAVAESMYAETKEQLYAPPALLMRKVEAGELGRKSGRGFFSYSS</sequence>
<dbReference type="SUPFAM" id="SSF48179">
    <property type="entry name" value="6-phosphogluconate dehydrogenase C-terminal domain-like"/>
    <property type="match status" value="1"/>
</dbReference>
<gene>
    <name evidence="8" type="ORF">BST23_05480</name>
</gene>
<feature type="domain" description="3-hydroxyacyl-CoA dehydrogenase C-terminal" evidence="6">
    <location>
        <begin position="186"/>
        <end position="282"/>
    </location>
</feature>
<dbReference type="GO" id="GO:0070403">
    <property type="term" value="F:NAD+ binding"/>
    <property type="evidence" value="ECO:0007669"/>
    <property type="project" value="InterPro"/>
</dbReference>
<feature type="site" description="Important for catalytic activity" evidence="4">
    <location>
        <position position="139"/>
    </location>
</feature>
<dbReference type="STRING" id="81858.BST23_05480"/>
<evidence type="ECO:0000259" key="7">
    <source>
        <dbReference type="Pfam" id="PF02737"/>
    </source>
</evidence>
<evidence type="ECO:0000256" key="2">
    <source>
        <dbReference type="ARBA" id="ARBA00009463"/>
    </source>
</evidence>
<feature type="binding site" evidence="5">
    <location>
        <position position="55"/>
    </location>
    <ligand>
        <name>CoA</name>
        <dbReference type="ChEBI" id="CHEBI:57287"/>
    </ligand>
</feature>
<dbReference type="Proteomes" id="UP000192772">
    <property type="component" value="Unassembled WGS sequence"/>
</dbReference>
<organism evidence="8 9">
    <name type="scientific">Mycolicibacterium elephantis</name>
    <dbReference type="NCBI Taxonomy" id="81858"/>
    <lineage>
        <taxon>Bacteria</taxon>
        <taxon>Bacillati</taxon>
        <taxon>Actinomycetota</taxon>
        <taxon>Actinomycetes</taxon>
        <taxon>Mycobacteriales</taxon>
        <taxon>Mycobacteriaceae</taxon>
        <taxon>Mycolicibacterium</taxon>
    </lineage>
</organism>
<dbReference type="SUPFAM" id="SSF51735">
    <property type="entry name" value="NAD(P)-binding Rossmann-fold domains"/>
    <property type="match status" value="1"/>
</dbReference>
<evidence type="ECO:0000256" key="1">
    <source>
        <dbReference type="ARBA" id="ARBA00005086"/>
    </source>
</evidence>
<dbReference type="AlphaFoldDB" id="A0A1X0D627"/>
<protein>
    <submittedName>
        <fullName evidence="8">3-hydroxybutyryl-CoA dehydrogenase</fullName>
    </submittedName>
</protein>
<dbReference type="Pfam" id="PF00725">
    <property type="entry name" value="3HCDH"/>
    <property type="match status" value="1"/>
</dbReference>
<evidence type="ECO:0000256" key="4">
    <source>
        <dbReference type="PIRSR" id="PIRSR000105-1"/>
    </source>
</evidence>
<evidence type="ECO:0000313" key="9">
    <source>
        <dbReference type="Proteomes" id="UP000192772"/>
    </source>
</evidence>
<dbReference type="PANTHER" id="PTHR48075:SF9">
    <property type="entry name" value="3-HYDROXYBUTYRYL-COA DEHYDROGENASE"/>
    <property type="match status" value="1"/>
</dbReference>
<reference evidence="8 9" key="1">
    <citation type="submission" date="2017-02" db="EMBL/GenBank/DDBJ databases">
        <title>The new phylogeny of genus Mycobacterium.</title>
        <authorList>
            <person name="Tortoli E."/>
            <person name="Trovato A."/>
            <person name="Cirillo D.M."/>
        </authorList>
    </citation>
    <scope>NUCLEOTIDE SEQUENCE [LARGE SCALE GENOMIC DNA]</scope>
    <source>
        <strain evidence="8 9">FI-09383</strain>
    </source>
</reference>
<dbReference type="InterPro" id="IPR013328">
    <property type="entry name" value="6PGD_dom2"/>
</dbReference>
<dbReference type="PROSITE" id="PS51257">
    <property type="entry name" value="PROKAR_LIPOPROTEIN"/>
    <property type="match status" value="1"/>
</dbReference>
<dbReference type="PIRSF" id="PIRSF000105">
    <property type="entry name" value="HCDH"/>
    <property type="match status" value="1"/>
</dbReference>
<dbReference type="InterPro" id="IPR006108">
    <property type="entry name" value="3HC_DH_C"/>
</dbReference>
<accession>A0A1X0D627</accession>
<dbReference type="Gene3D" id="1.10.1040.10">
    <property type="entry name" value="N-(1-d-carboxylethyl)-l-norvaline Dehydrogenase, domain 2"/>
    <property type="match status" value="1"/>
</dbReference>
<proteinExistence type="inferred from homology"/>
<evidence type="ECO:0000256" key="3">
    <source>
        <dbReference type="ARBA" id="ARBA00023002"/>
    </source>
</evidence>
<dbReference type="RefSeq" id="WP_267888558.1">
    <property type="nucleotide sequence ID" value="NZ_JBCGVB010000002.1"/>
</dbReference>
<dbReference type="NCBIfam" id="NF005875">
    <property type="entry name" value="PRK07819.1"/>
    <property type="match status" value="1"/>
</dbReference>
<dbReference type="InterPro" id="IPR036291">
    <property type="entry name" value="NAD(P)-bd_dom_sf"/>
</dbReference>
<dbReference type="GO" id="GO:0006635">
    <property type="term" value="P:fatty acid beta-oxidation"/>
    <property type="evidence" value="ECO:0007669"/>
    <property type="project" value="TreeGrafter"/>
</dbReference>
<keyword evidence="3" id="KW-0560">Oxidoreductase</keyword>
<dbReference type="InterPro" id="IPR008927">
    <property type="entry name" value="6-PGluconate_DH-like_C_sf"/>
</dbReference>
<name>A0A1X0D627_9MYCO</name>
<dbReference type="PANTHER" id="PTHR48075">
    <property type="entry name" value="3-HYDROXYACYL-COA DEHYDROGENASE FAMILY PROTEIN"/>
    <property type="match status" value="1"/>
</dbReference>
<evidence type="ECO:0000313" key="8">
    <source>
        <dbReference type="EMBL" id="ORA67834.1"/>
    </source>
</evidence>
<dbReference type="GO" id="GO:0008691">
    <property type="term" value="F:3-hydroxybutyryl-CoA dehydrogenase activity"/>
    <property type="evidence" value="ECO:0007669"/>
    <property type="project" value="TreeGrafter"/>
</dbReference>
<feature type="domain" description="3-hydroxyacyl-CoA dehydrogenase NAD binding" evidence="7">
    <location>
        <begin position="5"/>
        <end position="183"/>
    </location>
</feature>
<comment type="similarity">
    <text evidence="2">Belongs to the 3-hydroxyacyl-CoA dehydrogenase family.</text>
</comment>
<dbReference type="InterPro" id="IPR022694">
    <property type="entry name" value="3-OHacyl-CoA_DH"/>
</dbReference>
<evidence type="ECO:0000256" key="5">
    <source>
        <dbReference type="PIRSR" id="PIRSR000105-3"/>
    </source>
</evidence>
<dbReference type="InterPro" id="IPR006176">
    <property type="entry name" value="3-OHacyl-CoA_DH_NAD-bd"/>
</dbReference>
<feature type="binding site" evidence="5">
    <location>
        <position position="118"/>
    </location>
    <ligand>
        <name>CoA</name>
        <dbReference type="ChEBI" id="CHEBI:57287"/>
    </ligand>
</feature>
<dbReference type="EMBL" id="MVHP01000004">
    <property type="protein sequence ID" value="ORA67834.1"/>
    <property type="molecule type" value="Genomic_DNA"/>
</dbReference>
<comment type="caution">
    <text evidence="8">The sequence shown here is derived from an EMBL/GenBank/DDBJ whole genome shotgun (WGS) entry which is preliminary data.</text>
</comment>
<comment type="pathway">
    <text evidence="1">Lipid metabolism; butanoate metabolism.</text>
</comment>
<dbReference type="Gene3D" id="3.40.50.720">
    <property type="entry name" value="NAD(P)-binding Rossmann-like Domain"/>
    <property type="match status" value="1"/>
</dbReference>
<evidence type="ECO:0000259" key="6">
    <source>
        <dbReference type="Pfam" id="PF00725"/>
    </source>
</evidence>
<dbReference type="Pfam" id="PF02737">
    <property type="entry name" value="3HCDH_N"/>
    <property type="match status" value="1"/>
</dbReference>
<dbReference type="FunFam" id="3.40.50.720:FF:000009">
    <property type="entry name" value="Fatty oxidation complex, alpha subunit"/>
    <property type="match status" value="1"/>
</dbReference>